<accession>A0A931N1V3</accession>
<comment type="caution">
    <text evidence="1">The sequence shown here is derived from an EMBL/GenBank/DDBJ whole genome shotgun (WGS) entry which is preliminary data.</text>
</comment>
<keyword evidence="2" id="KW-1185">Reference proteome</keyword>
<dbReference type="Proteomes" id="UP000655751">
    <property type="component" value="Unassembled WGS sequence"/>
</dbReference>
<gene>
    <name evidence="1" type="ORF">IT779_21290</name>
</gene>
<name>A0A931N1V3_9NOCA</name>
<protein>
    <recommendedName>
        <fullName evidence="3">HK97 gp10 family phage protein</fullName>
    </recommendedName>
</protein>
<evidence type="ECO:0000313" key="1">
    <source>
        <dbReference type="EMBL" id="MBH0778820.1"/>
    </source>
</evidence>
<evidence type="ECO:0000313" key="2">
    <source>
        <dbReference type="Proteomes" id="UP000655751"/>
    </source>
</evidence>
<dbReference type="EMBL" id="JADMLG010000008">
    <property type="protein sequence ID" value="MBH0778820.1"/>
    <property type="molecule type" value="Genomic_DNA"/>
</dbReference>
<organism evidence="1 2">
    <name type="scientific">Nocardia bovistercoris</name>
    <dbReference type="NCBI Taxonomy" id="2785916"/>
    <lineage>
        <taxon>Bacteria</taxon>
        <taxon>Bacillati</taxon>
        <taxon>Actinomycetota</taxon>
        <taxon>Actinomycetes</taxon>
        <taxon>Mycobacteriales</taxon>
        <taxon>Nocardiaceae</taxon>
        <taxon>Nocardia</taxon>
    </lineage>
</organism>
<sequence length="112" mass="12062">MAVSAHWNGGDFADLVAEGVEEGLFESGETLLAQSNALVPIDEGILQNSGTNEVADGVARVGYNTPYALRQHEDLTLRHDNGREAKFLEKPLNAFGPELETIIASAIARRLT</sequence>
<dbReference type="RefSeq" id="WP_196151114.1">
    <property type="nucleotide sequence ID" value="NZ_JADMLG010000008.1"/>
</dbReference>
<evidence type="ECO:0008006" key="3">
    <source>
        <dbReference type="Google" id="ProtNLM"/>
    </source>
</evidence>
<reference evidence="1" key="1">
    <citation type="submission" date="2020-11" db="EMBL/GenBank/DDBJ databases">
        <title>Nocardia NEAU-351.nov., a novel actinomycete isolated from the cow dung.</title>
        <authorList>
            <person name="Zhang X."/>
        </authorList>
    </citation>
    <scope>NUCLEOTIDE SEQUENCE</scope>
    <source>
        <strain evidence="1">NEAU-351</strain>
    </source>
</reference>
<proteinExistence type="predicted"/>
<dbReference type="AlphaFoldDB" id="A0A931N1V3"/>